<dbReference type="EMBL" id="MT740307">
    <property type="protein sequence ID" value="QNR53902.1"/>
    <property type="molecule type" value="Genomic_DNA"/>
</dbReference>
<protein>
    <submittedName>
        <fullName evidence="1">Uncharacterized protein</fullName>
    </submittedName>
</protein>
<keyword evidence="2" id="KW-1185">Reference proteome</keyword>
<gene>
    <name evidence="1" type="ORF">phiK7A1_114</name>
</gene>
<evidence type="ECO:0000313" key="1">
    <source>
        <dbReference type="EMBL" id="QNR53902.1"/>
    </source>
</evidence>
<dbReference type="Proteomes" id="UP000516415">
    <property type="component" value="Segment"/>
</dbReference>
<organism evidence="1 2">
    <name type="scientific">Pseudomonas phage phiK7A1</name>
    <dbReference type="NCBI Taxonomy" id="2759194"/>
    <lineage>
        <taxon>Viruses</taxon>
        <taxon>Duplodnaviria</taxon>
        <taxon>Heunggongvirae</taxon>
        <taxon>Uroviricota</taxon>
        <taxon>Caudoviricetes</taxon>
        <taxon>Vandenendeviridae</taxon>
        <taxon>Gorskivirinae</taxon>
        <taxon>Torinovirus</taxon>
        <taxon>Torinovirus K7A1</taxon>
    </lineage>
</organism>
<name>A0A7H0XFW2_9CAUD</name>
<proteinExistence type="predicted"/>
<reference evidence="1 2" key="1">
    <citation type="submission" date="2020-07" db="EMBL/GenBank/DDBJ databases">
        <authorList>
            <person name="Martino G."/>
            <person name="Holtappels D."/>
            <person name="Wagemans J."/>
            <person name="Lavigne R."/>
            <person name="Turina M."/>
            <person name="Ciuffo M."/>
        </authorList>
    </citation>
    <scope>NUCLEOTIDE SEQUENCE [LARGE SCALE GENOMIC DNA]</scope>
</reference>
<sequence length="132" mass="14638">MAFKQNQRVKIVGMTDGHCFKIGEVVTVIDGEQGAYRCRGETGKIWWTTDHEMEAVEPMTVVPVRAVKFEPLQEKPAPAPQATGKMIYAVVNKDGILEIEQDRDDARVIKAELGGLKAGVTIVQYAPVKEIR</sequence>
<evidence type="ECO:0000313" key="2">
    <source>
        <dbReference type="Proteomes" id="UP000516415"/>
    </source>
</evidence>
<accession>A0A7H0XFW2</accession>